<dbReference type="OrthoDB" id="9790048at2"/>
<evidence type="ECO:0000256" key="7">
    <source>
        <dbReference type="ARBA" id="ARBA00022729"/>
    </source>
</evidence>
<gene>
    <name evidence="12" type="ORF">N783_14935</name>
</gene>
<keyword evidence="10" id="KW-0472">Membrane</keyword>
<sequence>MKSFKSLALLFTLILVIGALAACGNAPNEGNNAEGGNGDGSISGSVAIDGSSTVAPIMEVVTYNYREEAPNVETSLGVSGSGGGFKKFTKGETDLSNASRPIKQEEKDIAKENGIEYTGLKVAYDGLSVVVSKQNDFLKNVTVEQLRQIFLAEAGNKKWSDVNPDWPNEPIKIYSPGHDSGTFDYFNEVILEEKEMVSNENVTLHEDDNVLVKGIANDPYAIGYFGYAYYLENKDSLKVLGIDNGDGNPVKPSGETIQDGSYDPLSRPLFSYVNNEAVKNNPAVYDFVKFTLNNAGSAAEEVGYVALPQEKYDAQMEKINEIAGK</sequence>
<comment type="subunit">
    <text evidence="4 10">The complex is composed of two ATP-binding proteins (PstB), two transmembrane proteins (PstC and PstA) and a solute-binding protein (PstS).</text>
</comment>
<comment type="function">
    <text evidence="10">Involved in the system for phosphate transport across the cytoplasmic membrane.</text>
</comment>
<dbReference type="eggNOG" id="COG0226">
    <property type="taxonomic scope" value="Bacteria"/>
</dbReference>
<dbReference type="GO" id="GO:0006817">
    <property type="term" value="P:phosphate ion transport"/>
    <property type="evidence" value="ECO:0007669"/>
    <property type="project" value="UniProtKB-UniRule"/>
</dbReference>
<evidence type="ECO:0000256" key="9">
    <source>
        <dbReference type="ARBA" id="ARBA00023288"/>
    </source>
</evidence>
<dbReference type="InterPro" id="IPR011862">
    <property type="entry name" value="Phos-bd"/>
</dbReference>
<keyword evidence="6 10" id="KW-0592">Phosphate transport</keyword>
<evidence type="ECO:0000256" key="8">
    <source>
        <dbReference type="ARBA" id="ARBA00023139"/>
    </source>
</evidence>
<dbReference type="InterPro" id="IPR050811">
    <property type="entry name" value="Phosphate_ABC_transporter"/>
</dbReference>
<dbReference type="AlphaFoldDB" id="A0A0A5FZW6"/>
<comment type="similarity">
    <text evidence="3 10">Belongs to the PstS family.</text>
</comment>
<feature type="domain" description="PBP" evidence="11">
    <location>
        <begin position="38"/>
        <end position="293"/>
    </location>
</feature>
<keyword evidence="10" id="KW-1003">Cell membrane</keyword>
<keyword evidence="8 10" id="KW-0564">Palmitate</keyword>
<dbReference type="GO" id="GO:0042301">
    <property type="term" value="F:phosphate ion binding"/>
    <property type="evidence" value="ECO:0007669"/>
    <property type="project" value="UniProtKB-UniRule"/>
</dbReference>
<keyword evidence="13" id="KW-1185">Reference proteome</keyword>
<dbReference type="PANTHER" id="PTHR30570">
    <property type="entry name" value="PERIPLASMIC PHOSPHATE BINDING COMPONENT OF PHOSPHATE ABC TRANSPORTER"/>
    <property type="match status" value="1"/>
</dbReference>
<name>A0A0A5FZW6_9BACI</name>
<dbReference type="Pfam" id="PF12849">
    <property type="entry name" value="PBP_like_2"/>
    <property type="match status" value="1"/>
</dbReference>
<reference evidence="12 13" key="1">
    <citation type="submission" date="2013-08" db="EMBL/GenBank/DDBJ databases">
        <authorList>
            <person name="Huang J."/>
            <person name="Wang G."/>
        </authorList>
    </citation>
    <scope>NUCLEOTIDE SEQUENCE [LARGE SCALE GENOMIC DNA]</scope>
    <source>
        <strain evidence="12 13">BH030004</strain>
    </source>
</reference>
<evidence type="ECO:0000256" key="1">
    <source>
        <dbReference type="ARBA" id="ARBA00002841"/>
    </source>
</evidence>
<dbReference type="CDD" id="cd13654">
    <property type="entry name" value="PBP2_phosphate_like_2"/>
    <property type="match status" value="1"/>
</dbReference>
<evidence type="ECO:0000256" key="3">
    <source>
        <dbReference type="ARBA" id="ARBA00008725"/>
    </source>
</evidence>
<dbReference type="RefSeq" id="WP_027448072.1">
    <property type="nucleotide sequence ID" value="NZ_AVPF01000041.1"/>
</dbReference>
<accession>A0A0A5FZW6</accession>
<organism evidence="12 13">
    <name type="scientific">Pontibacillus marinus BH030004 = DSM 16465</name>
    <dbReference type="NCBI Taxonomy" id="1385511"/>
    <lineage>
        <taxon>Bacteria</taxon>
        <taxon>Bacillati</taxon>
        <taxon>Bacillota</taxon>
        <taxon>Bacilli</taxon>
        <taxon>Bacillales</taxon>
        <taxon>Bacillaceae</taxon>
        <taxon>Pontibacillus</taxon>
    </lineage>
</organism>
<evidence type="ECO:0000256" key="5">
    <source>
        <dbReference type="ARBA" id="ARBA00022448"/>
    </source>
</evidence>
<dbReference type="Gene3D" id="3.40.190.10">
    <property type="entry name" value="Periplasmic binding protein-like II"/>
    <property type="match status" value="2"/>
</dbReference>
<evidence type="ECO:0000313" key="12">
    <source>
        <dbReference type="EMBL" id="KGX85339.1"/>
    </source>
</evidence>
<evidence type="ECO:0000256" key="4">
    <source>
        <dbReference type="ARBA" id="ARBA00011529"/>
    </source>
</evidence>
<dbReference type="Proteomes" id="UP000030403">
    <property type="component" value="Unassembled WGS sequence"/>
</dbReference>
<keyword evidence="7 10" id="KW-0732">Signal</keyword>
<feature type="chain" id="PRO_5027141060" description="Phosphate-binding protein" evidence="10">
    <location>
        <begin position="22"/>
        <end position="325"/>
    </location>
</feature>
<proteinExistence type="inferred from homology"/>
<dbReference type="GO" id="GO:0005886">
    <property type="term" value="C:plasma membrane"/>
    <property type="evidence" value="ECO:0007669"/>
    <property type="project" value="UniProtKB-SubCell"/>
</dbReference>
<dbReference type="PANTHER" id="PTHR30570:SF1">
    <property type="entry name" value="PHOSPHATE-BINDING PROTEIN PSTS"/>
    <property type="match status" value="1"/>
</dbReference>
<evidence type="ECO:0000256" key="6">
    <source>
        <dbReference type="ARBA" id="ARBA00022592"/>
    </source>
</evidence>
<protein>
    <recommendedName>
        <fullName evidence="10">Phosphate-binding protein</fullName>
    </recommendedName>
</protein>
<dbReference type="InterPro" id="IPR024370">
    <property type="entry name" value="PBP_domain"/>
</dbReference>
<feature type="signal peptide" evidence="10">
    <location>
        <begin position="1"/>
        <end position="21"/>
    </location>
</feature>
<dbReference type="STRING" id="1385511.GCA_000425225_00624"/>
<keyword evidence="5 10" id="KW-0813">Transport</keyword>
<evidence type="ECO:0000259" key="11">
    <source>
        <dbReference type="Pfam" id="PF12849"/>
    </source>
</evidence>
<evidence type="ECO:0000256" key="10">
    <source>
        <dbReference type="RuleBase" id="RU367119"/>
    </source>
</evidence>
<comment type="caution">
    <text evidence="12">The sequence shown here is derived from an EMBL/GenBank/DDBJ whole genome shotgun (WGS) entry which is preliminary data.</text>
</comment>
<dbReference type="PROSITE" id="PS51257">
    <property type="entry name" value="PROKAR_LIPOPROTEIN"/>
    <property type="match status" value="1"/>
</dbReference>
<keyword evidence="9 10" id="KW-0449">Lipoprotein</keyword>
<dbReference type="EMBL" id="AVPF01000041">
    <property type="protein sequence ID" value="KGX85339.1"/>
    <property type="molecule type" value="Genomic_DNA"/>
</dbReference>
<dbReference type="NCBIfam" id="TIGR02136">
    <property type="entry name" value="ptsS_2"/>
    <property type="match status" value="1"/>
</dbReference>
<dbReference type="SUPFAM" id="SSF53850">
    <property type="entry name" value="Periplasmic binding protein-like II"/>
    <property type="match status" value="1"/>
</dbReference>
<evidence type="ECO:0000256" key="2">
    <source>
        <dbReference type="ARBA" id="ARBA00004193"/>
    </source>
</evidence>
<comment type="subcellular location">
    <subcellularLocation>
        <location evidence="2 10">Cell membrane</location>
        <topology evidence="2 10">Lipid-anchor</topology>
    </subcellularLocation>
</comment>
<evidence type="ECO:0000313" key="13">
    <source>
        <dbReference type="Proteomes" id="UP000030403"/>
    </source>
</evidence>
<comment type="function">
    <text evidence="1">Part of the ABC transporter complex PstSACB involved in phosphate import.</text>
</comment>